<dbReference type="Gene3D" id="3.30.70.330">
    <property type="match status" value="2"/>
</dbReference>
<feature type="domain" description="RRM" evidence="5">
    <location>
        <begin position="572"/>
        <end position="639"/>
    </location>
</feature>
<dbReference type="InterPro" id="IPR045137">
    <property type="entry name" value="RBM26/27"/>
</dbReference>
<reference evidence="6" key="1">
    <citation type="submission" date="2020-01" db="EMBL/GenBank/DDBJ databases">
        <title>Genome Sequencing of Three Apophysomyces-Like Fungal Strains Confirms a Novel Fungal Genus in the Mucoromycota with divergent Burkholderia-like Endosymbiotic Bacteria.</title>
        <authorList>
            <person name="Stajich J.E."/>
            <person name="Macias A.M."/>
            <person name="Carter-House D."/>
            <person name="Lovett B."/>
            <person name="Kasson L.R."/>
            <person name="Berry K."/>
            <person name="Grigoriev I."/>
            <person name="Chang Y."/>
            <person name="Spatafora J."/>
            <person name="Kasson M.T."/>
        </authorList>
    </citation>
    <scope>NUCLEOTIDE SEQUENCE</scope>
    <source>
        <strain evidence="6">NRRL A-21654</strain>
    </source>
</reference>
<evidence type="ECO:0000256" key="1">
    <source>
        <dbReference type="ARBA" id="ARBA00022884"/>
    </source>
</evidence>
<dbReference type="SMART" id="SM00360">
    <property type="entry name" value="RRM"/>
    <property type="match status" value="2"/>
</dbReference>
<dbReference type="CDD" id="cd22249">
    <property type="entry name" value="UDM1_RNF168_RNF169-like"/>
    <property type="match status" value="1"/>
</dbReference>
<dbReference type="InterPro" id="IPR000504">
    <property type="entry name" value="RRM_dom"/>
</dbReference>
<dbReference type="InterPro" id="IPR012677">
    <property type="entry name" value="Nucleotide-bd_a/b_plait_sf"/>
</dbReference>
<evidence type="ECO:0000313" key="7">
    <source>
        <dbReference type="Proteomes" id="UP000605846"/>
    </source>
</evidence>
<sequence length="671" mass="74622">MSSIQPSADLKKFLVKEVASICDADPEVLAQYIIALISTGESPEVLQASLEEKLKEFFDNRRLFTKLEDDKTKTDTATESSRSERREALTSRRYSDYTDDEDDGDRNFKHRRQRSEREDTRSSRHMEEHGKRRYPDNNQHTGPSKHFRGEDYNTRNPNTVPLGPAAMYNNNGQALYDARNRGRGRGGRARGTMMQSRGQQMRPRCRDYNGSAPFANTGAPMNMGARGPQPPFFGMPVPNNVGPDAYDPERATLIPTSFPVDMPGMMMPDALPNAMSVPMRGAMRPRGTRGRGRGGYSSGAPYHQNKANTTLVIENIPADVCQISKINDFFKKFGTIVNISVQPHAQKAILQFSNRAEAEAAHGSPDPIFDNRFVKVYFQKEKEEPTEAEPEAKPATTTPTPTTNEPDPELVAARAAELAKQREEKQKLRQEHMKAILELQKQKEQLLQRQIDEQKKLMEKLSNSKNMSQSEKEELLKSLKKIAADITASKVDAKVSAGETESMEAGNTESSEELKKKLAKLEAEASALGITDTYAPYGSGFRGARGGFYGRGRGYPRMRGGLNRFSLDNRPTSILVKDIPQGAEQELRKHFENFGNISSYETQDSSIVVRYSQRFEAEKAISAGAEFNKGTLQLAWYTAPAGSSTETPAETNQEGTDQTASVSSTTAETKA</sequence>
<dbReference type="Proteomes" id="UP000605846">
    <property type="component" value="Unassembled WGS sequence"/>
</dbReference>
<evidence type="ECO:0000259" key="5">
    <source>
        <dbReference type="PROSITE" id="PS50102"/>
    </source>
</evidence>
<keyword evidence="1 2" id="KW-0694">RNA-binding</keyword>
<name>A0A8H7BVS1_9FUNG</name>
<dbReference type="OrthoDB" id="443401at2759"/>
<feature type="region of interest" description="Disordered" evidence="4">
    <location>
        <begin position="71"/>
        <end position="155"/>
    </location>
</feature>
<feature type="compositionally biased region" description="Polar residues" evidence="4">
    <location>
        <begin position="641"/>
        <end position="671"/>
    </location>
</feature>
<keyword evidence="7" id="KW-1185">Reference proteome</keyword>
<feature type="compositionally biased region" description="Low complexity" evidence="4">
    <location>
        <begin position="393"/>
        <end position="405"/>
    </location>
</feature>
<feature type="region of interest" description="Disordered" evidence="4">
    <location>
        <begin position="493"/>
        <end position="512"/>
    </location>
</feature>
<dbReference type="PROSITE" id="PS50102">
    <property type="entry name" value="RRM"/>
    <property type="match status" value="2"/>
</dbReference>
<dbReference type="PANTHER" id="PTHR14398">
    <property type="entry name" value="RNA RECOGNITION RRM/RNP DOMAIN"/>
    <property type="match status" value="1"/>
</dbReference>
<evidence type="ECO:0000256" key="4">
    <source>
        <dbReference type="SAM" id="MobiDB-lite"/>
    </source>
</evidence>
<evidence type="ECO:0000256" key="3">
    <source>
        <dbReference type="SAM" id="Coils"/>
    </source>
</evidence>
<feature type="coiled-coil region" evidence="3">
    <location>
        <begin position="411"/>
        <end position="478"/>
    </location>
</feature>
<evidence type="ECO:0000313" key="6">
    <source>
        <dbReference type="EMBL" id="KAF7732044.1"/>
    </source>
</evidence>
<gene>
    <name evidence="6" type="ORF">EC973_007149</name>
</gene>
<feature type="domain" description="RRM" evidence="5">
    <location>
        <begin position="309"/>
        <end position="381"/>
    </location>
</feature>
<feature type="region of interest" description="Disordered" evidence="4">
    <location>
        <begin position="179"/>
        <end position="204"/>
    </location>
</feature>
<accession>A0A8H7BVS1</accession>
<dbReference type="SUPFAM" id="SSF54928">
    <property type="entry name" value="RNA-binding domain, RBD"/>
    <property type="match status" value="2"/>
</dbReference>
<dbReference type="InterPro" id="IPR035979">
    <property type="entry name" value="RBD_domain_sf"/>
</dbReference>
<comment type="caution">
    <text evidence="6">The sequence shown here is derived from an EMBL/GenBank/DDBJ whole genome shotgun (WGS) entry which is preliminary data.</text>
</comment>
<dbReference type="EMBL" id="JABAYA010000005">
    <property type="protein sequence ID" value="KAF7732044.1"/>
    <property type="molecule type" value="Genomic_DNA"/>
</dbReference>
<keyword evidence="3" id="KW-0175">Coiled coil</keyword>
<dbReference type="AlphaFoldDB" id="A0A8H7BVS1"/>
<feature type="region of interest" description="Disordered" evidence="4">
    <location>
        <begin position="381"/>
        <end position="407"/>
    </location>
</feature>
<proteinExistence type="predicted"/>
<dbReference type="CDD" id="cd12257">
    <property type="entry name" value="RRM1_RBM26_like"/>
    <property type="match status" value="1"/>
</dbReference>
<organism evidence="6 7">
    <name type="scientific">Apophysomyces ossiformis</name>
    <dbReference type="NCBI Taxonomy" id="679940"/>
    <lineage>
        <taxon>Eukaryota</taxon>
        <taxon>Fungi</taxon>
        <taxon>Fungi incertae sedis</taxon>
        <taxon>Mucoromycota</taxon>
        <taxon>Mucoromycotina</taxon>
        <taxon>Mucoromycetes</taxon>
        <taxon>Mucorales</taxon>
        <taxon>Mucorineae</taxon>
        <taxon>Mucoraceae</taxon>
        <taxon>Apophysomyces</taxon>
    </lineage>
</organism>
<dbReference type="GO" id="GO:0005634">
    <property type="term" value="C:nucleus"/>
    <property type="evidence" value="ECO:0007669"/>
    <property type="project" value="TreeGrafter"/>
</dbReference>
<evidence type="ECO:0000256" key="2">
    <source>
        <dbReference type="PROSITE-ProRule" id="PRU00176"/>
    </source>
</evidence>
<dbReference type="PANTHER" id="PTHR14398:SF0">
    <property type="entry name" value="ZINC FINGER PROTEIN SWM"/>
    <property type="match status" value="1"/>
</dbReference>
<feature type="region of interest" description="Disordered" evidence="4">
    <location>
        <begin position="639"/>
        <end position="671"/>
    </location>
</feature>
<feature type="compositionally biased region" description="Basic and acidic residues" evidence="4">
    <location>
        <begin position="71"/>
        <end position="96"/>
    </location>
</feature>
<feature type="compositionally biased region" description="Basic and acidic residues" evidence="4">
    <location>
        <begin position="115"/>
        <end position="135"/>
    </location>
</feature>
<protein>
    <recommendedName>
        <fullName evidence="5">RRM domain-containing protein</fullName>
    </recommendedName>
</protein>
<dbReference type="GO" id="GO:0003723">
    <property type="term" value="F:RNA binding"/>
    <property type="evidence" value="ECO:0007669"/>
    <property type="project" value="UniProtKB-UniRule"/>
</dbReference>